<evidence type="ECO:0000256" key="3">
    <source>
        <dbReference type="ARBA" id="ARBA00022917"/>
    </source>
</evidence>
<comment type="caution">
    <text evidence="7">The sequence shown here is derived from an EMBL/GenBank/DDBJ whole genome shotgun (WGS) entry which is preliminary data.</text>
</comment>
<reference evidence="8" key="1">
    <citation type="submission" date="2017-09" db="EMBL/GenBank/DDBJ databases">
        <title>Depth-based differentiation of microbial function through sediment-hosted aquifers and enrichment of novel symbionts in the deep terrestrial subsurface.</title>
        <authorList>
            <person name="Probst A.J."/>
            <person name="Ladd B."/>
            <person name="Jarett J.K."/>
            <person name="Geller-Mcgrath D.E."/>
            <person name="Sieber C.M.K."/>
            <person name="Emerson J.B."/>
            <person name="Anantharaman K."/>
            <person name="Thomas B.C."/>
            <person name="Malmstrom R."/>
            <person name="Stieglmeier M."/>
            <person name="Klingl A."/>
            <person name="Woyke T."/>
            <person name="Ryan C.M."/>
            <person name="Banfield J.F."/>
        </authorList>
    </citation>
    <scope>NUCLEOTIDE SEQUENCE [LARGE SCALE GENOMIC DNA]</scope>
</reference>
<sequence length="176" mass="20220">MRRSPSKKDIRRRSIRVNDEIRAPQVRVLDDQNKQVGLMSSYEALVEARKRGIDLVEIAPKAVPPVVKLIELNKYLYLLAKKEKNESHGKTEVKEIKLGLFVAENDATRLALRAKEFLEKNHQVKLSLWLKGRQLELKQEARAFLTRFIAQVGIAKTVSEPVMQGKVLRVIITQQK</sequence>
<dbReference type="InterPro" id="IPR036787">
    <property type="entry name" value="T_IF-3_N_sf"/>
</dbReference>
<gene>
    <name evidence="7" type="primary">infC</name>
    <name evidence="7" type="ORF">COU89_03790</name>
</gene>
<evidence type="ECO:0000259" key="6">
    <source>
        <dbReference type="Pfam" id="PF05198"/>
    </source>
</evidence>
<dbReference type="Proteomes" id="UP000231569">
    <property type="component" value="Unassembled WGS sequence"/>
</dbReference>
<dbReference type="SUPFAM" id="SSF54364">
    <property type="entry name" value="Translation initiation factor IF3, N-terminal domain"/>
    <property type="match status" value="1"/>
</dbReference>
<dbReference type="Pfam" id="PF05198">
    <property type="entry name" value="IF3_N"/>
    <property type="match status" value="1"/>
</dbReference>
<dbReference type="Pfam" id="PF00707">
    <property type="entry name" value="IF3_C"/>
    <property type="match status" value="1"/>
</dbReference>
<dbReference type="NCBIfam" id="TIGR00168">
    <property type="entry name" value="infC"/>
    <property type="match status" value="1"/>
</dbReference>
<dbReference type="PANTHER" id="PTHR10938">
    <property type="entry name" value="TRANSLATION INITIATION FACTOR IF-3"/>
    <property type="match status" value="1"/>
</dbReference>
<evidence type="ECO:0000256" key="2">
    <source>
        <dbReference type="ARBA" id="ARBA00022540"/>
    </source>
</evidence>
<evidence type="ECO:0000259" key="5">
    <source>
        <dbReference type="Pfam" id="PF00707"/>
    </source>
</evidence>
<dbReference type="InterPro" id="IPR019815">
    <property type="entry name" value="Translation_initiation_fac_3_C"/>
</dbReference>
<keyword evidence="2 7" id="KW-0396">Initiation factor</keyword>
<dbReference type="EMBL" id="PFEE01000079">
    <property type="protein sequence ID" value="PJE63365.1"/>
    <property type="molecule type" value="Genomic_DNA"/>
</dbReference>
<comment type="similarity">
    <text evidence="1">Belongs to the IF-3 family.</text>
</comment>
<dbReference type="GO" id="GO:0043022">
    <property type="term" value="F:ribosome binding"/>
    <property type="evidence" value="ECO:0007669"/>
    <property type="project" value="TreeGrafter"/>
</dbReference>
<dbReference type="InterPro" id="IPR036788">
    <property type="entry name" value="T_IF-3_C_sf"/>
</dbReference>
<organism evidence="7 8">
    <name type="scientific">Candidatus Roizmanbacteria bacterium CG10_big_fil_rev_8_21_14_0_10_45_7</name>
    <dbReference type="NCBI Taxonomy" id="1974854"/>
    <lineage>
        <taxon>Bacteria</taxon>
        <taxon>Candidatus Roizmaniibacteriota</taxon>
    </lineage>
</organism>
<dbReference type="SUPFAM" id="SSF55200">
    <property type="entry name" value="Translation initiation factor IF3, C-terminal domain"/>
    <property type="match status" value="1"/>
</dbReference>
<dbReference type="GO" id="GO:0005737">
    <property type="term" value="C:cytoplasm"/>
    <property type="evidence" value="ECO:0007669"/>
    <property type="project" value="UniProtKB-ARBA"/>
</dbReference>
<evidence type="ECO:0000313" key="7">
    <source>
        <dbReference type="EMBL" id="PJE63365.1"/>
    </source>
</evidence>
<keyword evidence="3" id="KW-0648">Protein biosynthesis</keyword>
<dbReference type="PANTHER" id="PTHR10938:SF0">
    <property type="entry name" value="TRANSLATION INITIATION FACTOR IF-3, MITOCHONDRIAL"/>
    <property type="match status" value="1"/>
</dbReference>
<evidence type="ECO:0000256" key="1">
    <source>
        <dbReference type="ARBA" id="ARBA00005439"/>
    </source>
</evidence>
<dbReference type="AlphaFoldDB" id="A0A2M8KTW0"/>
<dbReference type="InterPro" id="IPR019814">
    <property type="entry name" value="Translation_initiation_fac_3_N"/>
</dbReference>
<dbReference type="Gene3D" id="3.10.20.80">
    <property type="entry name" value="Translation initiation factor 3 (IF-3), N-terminal domain"/>
    <property type="match status" value="1"/>
</dbReference>
<proteinExistence type="inferred from homology"/>
<dbReference type="InterPro" id="IPR001288">
    <property type="entry name" value="Translation_initiation_fac_3"/>
</dbReference>
<dbReference type="GO" id="GO:0032790">
    <property type="term" value="P:ribosome disassembly"/>
    <property type="evidence" value="ECO:0007669"/>
    <property type="project" value="TreeGrafter"/>
</dbReference>
<accession>A0A2M8KTW0</accession>
<dbReference type="Gene3D" id="3.30.110.10">
    <property type="entry name" value="Translation initiation factor 3 (IF-3), C-terminal domain"/>
    <property type="match status" value="1"/>
</dbReference>
<evidence type="ECO:0000313" key="8">
    <source>
        <dbReference type="Proteomes" id="UP000231569"/>
    </source>
</evidence>
<feature type="domain" description="Translation initiation factor 3 N-terminal" evidence="6">
    <location>
        <begin position="17"/>
        <end position="85"/>
    </location>
</feature>
<evidence type="ECO:0000256" key="4">
    <source>
        <dbReference type="NCBIfam" id="TIGR00168"/>
    </source>
</evidence>
<name>A0A2M8KTW0_9BACT</name>
<protein>
    <recommendedName>
        <fullName evidence="4">Translation initiation factor IF-3</fullName>
    </recommendedName>
</protein>
<dbReference type="GO" id="GO:0003743">
    <property type="term" value="F:translation initiation factor activity"/>
    <property type="evidence" value="ECO:0007669"/>
    <property type="project" value="UniProtKB-UniRule"/>
</dbReference>
<feature type="domain" description="Translation initiation factor 3 C-terminal" evidence="5">
    <location>
        <begin position="91"/>
        <end position="174"/>
    </location>
</feature>